<gene>
    <name evidence="2" type="ORF">A2494_03655</name>
</gene>
<dbReference type="Proteomes" id="UP000178106">
    <property type="component" value="Unassembled WGS sequence"/>
</dbReference>
<name>A0A1G2E264_9BACT</name>
<reference evidence="2 3" key="1">
    <citation type="journal article" date="2016" name="Nat. Commun.">
        <title>Thousands of microbial genomes shed light on interconnected biogeochemical processes in an aquifer system.</title>
        <authorList>
            <person name="Anantharaman K."/>
            <person name="Brown C.T."/>
            <person name="Hug L.A."/>
            <person name="Sharon I."/>
            <person name="Castelle C.J."/>
            <person name="Probst A.J."/>
            <person name="Thomas B.C."/>
            <person name="Singh A."/>
            <person name="Wilkins M.J."/>
            <person name="Karaoz U."/>
            <person name="Brodie E.L."/>
            <person name="Williams K.H."/>
            <person name="Hubbard S.S."/>
            <person name="Banfield J.F."/>
        </authorList>
    </citation>
    <scope>NUCLEOTIDE SEQUENCE [LARGE SCALE GENOMIC DNA]</scope>
</reference>
<proteinExistence type="predicted"/>
<protein>
    <submittedName>
        <fullName evidence="2">Uncharacterized protein</fullName>
    </submittedName>
</protein>
<comment type="caution">
    <text evidence="2">The sequence shown here is derived from an EMBL/GenBank/DDBJ whole genome shotgun (WGS) entry which is preliminary data.</text>
</comment>
<feature type="region of interest" description="Disordered" evidence="1">
    <location>
        <begin position="89"/>
        <end position="125"/>
    </location>
</feature>
<accession>A0A1G2E264</accession>
<dbReference type="EMBL" id="MHLU01000036">
    <property type="protein sequence ID" value="OGZ19917.1"/>
    <property type="molecule type" value="Genomic_DNA"/>
</dbReference>
<evidence type="ECO:0000256" key="1">
    <source>
        <dbReference type="SAM" id="MobiDB-lite"/>
    </source>
</evidence>
<sequence length="125" mass="14008">MLRKILIGLGLLVTILPYLGFPAAVDTVVSTAAGLMIIFLLTFGRKVRPHHEVSENVTEAPHRLHVERLEVDDAPQMHIEKQITVDTEEIEESPDTETTIEKKTTVTRKRRRAVDANTSFIPPGE</sequence>
<dbReference type="AlphaFoldDB" id="A0A1G2E264"/>
<organism evidence="2 3">
    <name type="scientific">Candidatus Lloydbacteria bacterium RIFOXYC12_FULL_46_25</name>
    <dbReference type="NCBI Taxonomy" id="1798670"/>
    <lineage>
        <taxon>Bacteria</taxon>
        <taxon>Candidatus Lloydiibacteriota</taxon>
    </lineage>
</organism>
<evidence type="ECO:0000313" key="3">
    <source>
        <dbReference type="Proteomes" id="UP000178106"/>
    </source>
</evidence>
<evidence type="ECO:0000313" key="2">
    <source>
        <dbReference type="EMBL" id="OGZ19917.1"/>
    </source>
</evidence>
<feature type="compositionally biased region" description="Polar residues" evidence="1">
    <location>
        <begin position="116"/>
        <end position="125"/>
    </location>
</feature>